<keyword evidence="4" id="KW-1185">Reference proteome</keyword>
<dbReference type="Proteomes" id="UP001476798">
    <property type="component" value="Unassembled WGS sequence"/>
</dbReference>
<dbReference type="EMBL" id="JAHRIO010061031">
    <property type="protein sequence ID" value="MEQ2178510.1"/>
    <property type="molecule type" value="Genomic_DNA"/>
</dbReference>
<gene>
    <name evidence="3" type="ORF">GOODEAATRI_014795</name>
</gene>
<feature type="non-terminal residue" evidence="3">
    <location>
        <position position="1"/>
    </location>
</feature>
<protein>
    <recommendedName>
        <fullName evidence="2">NBAS subunit of NRZ tethering complex C-terminal domain-containing protein</fullName>
    </recommendedName>
</protein>
<sequence>VNYRKLTDESSDPLATLQLVLTSQNVLSISKLSNRLPLPGGGRSTVSPSAVHAVWLQKLFWKGDPQLLKRPPQSDQDYLHAYDTCAKYLDRLVPADAIHFLDGITFSPDAAKNLSVQARLVMIKRASKALRQLAEKSRKKASDNSGEQEGTDPTGMTFNEALAHLQQSQAHLDTLSHAFILSLKDSQQEQQQHYSQLYDLSRSERSKICELAVTMATDGHPLEQIKELLRVAVGPLNLSVKTVFQEAVQRVVAALSGDQNALTNYPQPLRVLEGVVTSVHNNVQSGYVVHSYLFKNQKQSSMFLVLDSYLLSTCGEM</sequence>
<dbReference type="Pfam" id="PF22913">
    <property type="entry name" value="NBAS_11th"/>
    <property type="match status" value="1"/>
</dbReference>
<feature type="region of interest" description="Disordered" evidence="1">
    <location>
        <begin position="134"/>
        <end position="156"/>
    </location>
</feature>
<organism evidence="3 4">
    <name type="scientific">Goodea atripinnis</name>
    <dbReference type="NCBI Taxonomy" id="208336"/>
    <lineage>
        <taxon>Eukaryota</taxon>
        <taxon>Metazoa</taxon>
        <taxon>Chordata</taxon>
        <taxon>Craniata</taxon>
        <taxon>Vertebrata</taxon>
        <taxon>Euteleostomi</taxon>
        <taxon>Actinopterygii</taxon>
        <taxon>Neopterygii</taxon>
        <taxon>Teleostei</taxon>
        <taxon>Neoteleostei</taxon>
        <taxon>Acanthomorphata</taxon>
        <taxon>Ovalentaria</taxon>
        <taxon>Atherinomorphae</taxon>
        <taxon>Cyprinodontiformes</taxon>
        <taxon>Goodeidae</taxon>
        <taxon>Goodea</taxon>
    </lineage>
</organism>
<dbReference type="InterPro" id="IPR054751">
    <property type="entry name" value="NBAS_C"/>
</dbReference>
<evidence type="ECO:0000313" key="4">
    <source>
        <dbReference type="Proteomes" id="UP001476798"/>
    </source>
</evidence>
<reference evidence="3 4" key="1">
    <citation type="submission" date="2021-06" db="EMBL/GenBank/DDBJ databases">
        <authorList>
            <person name="Palmer J.M."/>
        </authorList>
    </citation>
    <scope>NUCLEOTIDE SEQUENCE [LARGE SCALE GENOMIC DNA]</scope>
    <source>
        <strain evidence="3 4">GA_2019</strain>
        <tissue evidence="3">Muscle</tissue>
    </source>
</reference>
<dbReference type="PANTHER" id="PTHR15922:SF2">
    <property type="entry name" value="NBAS SUBUNIT OF NRZ TETHERING COMPLEX"/>
    <property type="match status" value="1"/>
</dbReference>
<dbReference type="PANTHER" id="PTHR15922">
    <property type="entry name" value="NEUROBLASTOMA-AMPLIFIED SEQUENCE"/>
    <property type="match status" value="1"/>
</dbReference>
<comment type="caution">
    <text evidence="3">The sequence shown here is derived from an EMBL/GenBank/DDBJ whole genome shotgun (WGS) entry which is preliminary data.</text>
</comment>
<evidence type="ECO:0000313" key="3">
    <source>
        <dbReference type="EMBL" id="MEQ2178510.1"/>
    </source>
</evidence>
<proteinExistence type="predicted"/>
<evidence type="ECO:0000256" key="1">
    <source>
        <dbReference type="SAM" id="MobiDB-lite"/>
    </source>
</evidence>
<accession>A0ABV0P4E1</accession>
<name>A0ABV0P4E1_9TELE</name>
<feature type="domain" description="NBAS subunit of NRZ tethering complex C-terminal" evidence="2">
    <location>
        <begin position="203"/>
        <end position="286"/>
    </location>
</feature>
<evidence type="ECO:0000259" key="2">
    <source>
        <dbReference type="Pfam" id="PF22913"/>
    </source>
</evidence>